<dbReference type="InterPro" id="IPR029016">
    <property type="entry name" value="GAF-like_dom_sf"/>
</dbReference>
<dbReference type="SUPFAM" id="SSF47384">
    <property type="entry name" value="Homodimeric domain of signal transducing histidine kinase"/>
    <property type="match status" value="1"/>
</dbReference>
<dbReference type="GO" id="GO:0005524">
    <property type="term" value="F:ATP binding"/>
    <property type="evidence" value="ECO:0007669"/>
    <property type="project" value="UniProtKB-KW"/>
</dbReference>
<dbReference type="InterPro" id="IPR005467">
    <property type="entry name" value="His_kinase_dom"/>
</dbReference>
<evidence type="ECO:0000256" key="6">
    <source>
        <dbReference type="ARBA" id="ARBA00022679"/>
    </source>
</evidence>
<keyword evidence="8" id="KW-0547">Nucleotide-binding</keyword>
<evidence type="ECO:0000256" key="12">
    <source>
        <dbReference type="ARBA" id="ARBA00023136"/>
    </source>
</evidence>
<dbReference type="PROSITE" id="PS50110">
    <property type="entry name" value="RESPONSE_REGULATORY"/>
    <property type="match status" value="1"/>
</dbReference>
<evidence type="ECO:0000259" key="16">
    <source>
        <dbReference type="PROSITE" id="PS50110"/>
    </source>
</evidence>
<dbReference type="Pfam" id="PF00512">
    <property type="entry name" value="HisKA"/>
    <property type="match status" value="1"/>
</dbReference>
<dbReference type="Gene3D" id="3.40.50.2300">
    <property type="match status" value="1"/>
</dbReference>
<comment type="catalytic activity">
    <reaction evidence="1">
        <text>ATP + protein L-histidine = ADP + protein N-phospho-L-histidine.</text>
        <dbReference type="EC" id="2.7.13.3"/>
    </reaction>
</comment>
<dbReference type="CDD" id="cd17546">
    <property type="entry name" value="REC_hyHK_CKI1_RcsC-like"/>
    <property type="match status" value="1"/>
</dbReference>
<organism evidence="17 18">
    <name type="scientific">Microthyrium microscopicum</name>
    <dbReference type="NCBI Taxonomy" id="703497"/>
    <lineage>
        <taxon>Eukaryota</taxon>
        <taxon>Fungi</taxon>
        <taxon>Dikarya</taxon>
        <taxon>Ascomycota</taxon>
        <taxon>Pezizomycotina</taxon>
        <taxon>Dothideomycetes</taxon>
        <taxon>Dothideomycetes incertae sedis</taxon>
        <taxon>Microthyriales</taxon>
        <taxon>Microthyriaceae</taxon>
        <taxon>Microthyrium</taxon>
    </lineage>
</organism>
<dbReference type="Gene3D" id="3.30.450.40">
    <property type="match status" value="1"/>
</dbReference>
<evidence type="ECO:0000256" key="13">
    <source>
        <dbReference type="PROSITE-ProRule" id="PRU00169"/>
    </source>
</evidence>
<name>A0A6A6UF90_9PEZI</name>
<dbReference type="Gene3D" id="1.10.287.130">
    <property type="match status" value="1"/>
</dbReference>
<dbReference type="GO" id="GO:0005886">
    <property type="term" value="C:plasma membrane"/>
    <property type="evidence" value="ECO:0007669"/>
    <property type="project" value="UniProtKB-SubCell"/>
</dbReference>
<feature type="region of interest" description="Disordered" evidence="14">
    <location>
        <begin position="655"/>
        <end position="678"/>
    </location>
</feature>
<dbReference type="FunFam" id="3.40.50.2300:FF:000285">
    <property type="entry name" value="Putative sensor histidine kinase/response regulator"/>
    <property type="match status" value="1"/>
</dbReference>
<dbReference type="InterPro" id="IPR003018">
    <property type="entry name" value="GAF"/>
</dbReference>
<dbReference type="Pfam" id="PF13185">
    <property type="entry name" value="GAF_2"/>
    <property type="match status" value="1"/>
</dbReference>
<dbReference type="CDD" id="cd00082">
    <property type="entry name" value="HisKA"/>
    <property type="match status" value="1"/>
</dbReference>
<dbReference type="SMART" id="SM00448">
    <property type="entry name" value="REC"/>
    <property type="match status" value="1"/>
</dbReference>
<feature type="region of interest" description="Disordered" evidence="14">
    <location>
        <begin position="467"/>
        <end position="508"/>
    </location>
</feature>
<gene>
    <name evidence="17" type="ORF">BT63DRAFT_385285</name>
</gene>
<dbReference type="InterPro" id="IPR003594">
    <property type="entry name" value="HATPase_dom"/>
</dbReference>
<dbReference type="EMBL" id="MU004233">
    <property type="protein sequence ID" value="KAF2670852.1"/>
    <property type="molecule type" value="Genomic_DNA"/>
</dbReference>
<dbReference type="EC" id="2.7.13.3" evidence="3"/>
<proteinExistence type="predicted"/>
<keyword evidence="12" id="KW-0472">Membrane</keyword>
<dbReference type="SMART" id="SM00065">
    <property type="entry name" value="GAF"/>
    <property type="match status" value="1"/>
</dbReference>
<accession>A0A6A6UF90</accession>
<sequence length="723" mass="78639">MGLDMIDLASILESSQLLSSELRIDKLMGKMAEIITEISTADLVGVVIKDDRREYIVSAIGTPDGVQTFPEGISMETEEIDKALALHVTKYVLRFKEAVFVQNLLEDDRFSSVSRSYLDKNPGGKAVISLPIIHGGDKLLGAIYVEGPPNKFTERNLTVLRLLVNQISISLSNALVLKKIEKVSAENAAMVGVQRKALGLARAAEVKAKDAQADAEHNMRLKEEASKAKSMFLANVSHELRTPLNGVLGMSELLKATSLTTRQIEYTDNIRICADTLLAVINDLLDYTKLDAGKMSVKKDPLDLSTVIKEVVRALSFQNNQKGLKTDLDLQLNPDQLLIGDSMRLHQILMNLLSNSYKFTSKGGVTVRAVPVKEDADSISITVTVQDTGIGIPEEQRVKLFQPFSQVESNSSRSFGGTGLGLSICKALVESLMGGSIWLDSVPGQGTKVSFTIKFPKATKEDLANLATPSPGLPISPGPISPGSQPTSFPLYPPHQSPPRVLNSDPPTPSSHYFADISTVPREELRVCIAEDNMINQKIAISFVQRLGFSCDAFANGRKAIEALELASSTGRPYHVCLMDVQMPVLDGYDATREIRRHRDINVRDILIIAMTASAIQGDREKCIDAGMNDYLAKPVRPQTLKALLESYLDPLRRRMSSVSSAPTTHPPSTPPTDEETVTKIDKALSKVALAKPSLRSESTATLVRDADKSSDPSPSPVVKSAS</sequence>
<dbReference type="Pfam" id="PF02518">
    <property type="entry name" value="HATPase_c"/>
    <property type="match status" value="1"/>
</dbReference>
<evidence type="ECO:0000313" key="17">
    <source>
        <dbReference type="EMBL" id="KAF2670852.1"/>
    </source>
</evidence>
<keyword evidence="11" id="KW-1133">Transmembrane helix</keyword>
<dbReference type="Proteomes" id="UP000799302">
    <property type="component" value="Unassembled WGS sequence"/>
</dbReference>
<dbReference type="GO" id="GO:0000155">
    <property type="term" value="F:phosphorelay sensor kinase activity"/>
    <property type="evidence" value="ECO:0007669"/>
    <property type="project" value="InterPro"/>
</dbReference>
<dbReference type="PRINTS" id="PR00344">
    <property type="entry name" value="BCTRLSENSOR"/>
</dbReference>
<keyword evidence="18" id="KW-1185">Reference proteome</keyword>
<dbReference type="InterPro" id="IPR001789">
    <property type="entry name" value="Sig_transdc_resp-reg_receiver"/>
</dbReference>
<dbReference type="OrthoDB" id="60033at2759"/>
<dbReference type="InterPro" id="IPR036097">
    <property type="entry name" value="HisK_dim/P_sf"/>
</dbReference>
<dbReference type="InterPro" id="IPR036890">
    <property type="entry name" value="HATPase_C_sf"/>
</dbReference>
<protein>
    <recommendedName>
        <fullName evidence="3">histidine kinase</fullName>
        <ecNumber evidence="3">2.7.13.3</ecNumber>
    </recommendedName>
</protein>
<dbReference type="PANTHER" id="PTHR43047:SF46">
    <property type="entry name" value="HISTIDINE KINASE_RESPONSE REGULATOR, PUTATIVE (AFU_ORTHOLOGUE AFUA_3G12550)-RELATED"/>
    <property type="match status" value="1"/>
</dbReference>
<evidence type="ECO:0000256" key="11">
    <source>
        <dbReference type="ARBA" id="ARBA00022989"/>
    </source>
</evidence>
<dbReference type="FunFam" id="1.10.287.130:FF:000003">
    <property type="entry name" value="Histidine kinase"/>
    <property type="match status" value="1"/>
</dbReference>
<reference evidence="17" key="1">
    <citation type="journal article" date="2020" name="Stud. Mycol.">
        <title>101 Dothideomycetes genomes: a test case for predicting lifestyles and emergence of pathogens.</title>
        <authorList>
            <person name="Haridas S."/>
            <person name="Albert R."/>
            <person name="Binder M."/>
            <person name="Bloem J."/>
            <person name="Labutti K."/>
            <person name="Salamov A."/>
            <person name="Andreopoulos B."/>
            <person name="Baker S."/>
            <person name="Barry K."/>
            <person name="Bills G."/>
            <person name="Bluhm B."/>
            <person name="Cannon C."/>
            <person name="Castanera R."/>
            <person name="Culley D."/>
            <person name="Daum C."/>
            <person name="Ezra D."/>
            <person name="Gonzalez J."/>
            <person name="Henrissat B."/>
            <person name="Kuo A."/>
            <person name="Liang C."/>
            <person name="Lipzen A."/>
            <person name="Lutzoni F."/>
            <person name="Magnuson J."/>
            <person name="Mondo S."/>
            <person name="Nolan M."/>
            <person name="Ohm R."/>
            <person name="Pangilinan J."/>
            <person name="Park H.-J."/>
            <person name="Ramirez L."/>
            <person name="Alfaro M."/>
            <person name="Sun H."/>
            <person name="Tritt A."/>
            <person name="Yoshinaga Y."/>
            <person name="Zwiers L.-H."/>
            <person name="Turgeon B."/>
            <person name="Goodwin S."/>
            <person name="Spatafora J."/>
            <person name="Crous P."/>
            <person name="Grigoriev I."/>
        </authorList>
    </citation>
    <scope>NUCLEOTIDE SEQUENCE</scope>
    <source>
        <strain evidence="17">CBS 115976</strain>
    </source>
</reference>
<dbReference type="GO" id="GO:0009927">
    <property type="term" value="F:histidine phosphotransfer kinase activity"/>
    <property type="evidence" value="ECO:0007669"/>
    <property type="project" value="TreeGrafter"/>
</dbReference>
<dbReference type="InterPro" id="IPR004358">
    <property type="entry name" value="Sig_transdc_His_kin-like_C"/>
</dbReference>
<evidence type="ECO:0000256" key="1">
    <source>
        <dbReference type="ARBA" id="ARBA00000085"/>
    </source>
</evidence>
<dbReference type="Pfam" id="PF00072">
    <property type="entry name" value="Response_reg"/>
    <property type="match status" value="1"/>
</dbReference>
<keyword evidence="4" id="KW-1003">Cell membrane</keyword>
<evidence type="ECO:0000256" key="2">
    <source>
        <dbReference type="ARBA" id="ARBA00004651"/>
    </source>
</evidence>
<evidence type="ECO:0000259" key="15">
    <source>
        <dbReference type="PROSITE" id="PS50109"/>
    </source>
</evidence>
<comment type="subcellular location">
    <subcellularLocation>
        <location evidence="2">Cell membrane</location>
        <topology evidence="2">Multi-pass membrane protein</topology>
    </subcellularLocation>
</comment>
<evidence type="ECO:0000256" key="3">
    <source>
        <dbReference type="ARBA" id="ARBA00012438"/>
    </source>
</evidence>
<feature type="region of interest" description="Disordered" evidence="14">
    <location>
        <begin position="694"/>
        <end position="723"/>
    </location>
</feature>
<evidence type="ECO:0000256" key="7">
    <source>
        <dbReference type="ARBA" id="ARBA00022692"/>
    </source>
</evidence>
<feature type="domain" description="Response regulatory" evidence="16">
    <location>
        <begin position="526"/>
        <end position="649"/>
    </location>
</feature>
<keyword evidence="9" id="KW-0418">Kinase</keyword>
<dbReference type="SUPFAM" id="SSF55781">
    <property type="entry name" value="GAF domain-like"/>
    <property type="match status" value="1"/>
</dbReference>
<dbReference type="CDD" id="cd16922">
    <property type="entry name" value="HATPase_EvgS-ArcB-TorS-like"/>
    <property type="match status" value="1"/>
</dbReference>
<feature type="compositionally biased region" description="Pro residues" evidence="14">
    <location>
        <begin position="471"/>
        <end position="480"/>
    </location>
</feature>
<dbReference type="InterPro" id="IPR011006">
    <property type="entry name" value="CheY-like_superfamily"/>
</dbReference>
<dbReference type="SMART" id="SM00387">
    <property type="entry name" value="HATPase_c"/>
    <property type="match status" value="1"/>
</dbReference>
<dbReference type="Gene3D" id="3.30.565.10">
    <property type="entry name" value="Histidine kinase-like ATPase, C-terminal domain"/>
    <property type="match status" value="1"/>
</dbReference>
<feature type="domain" description="Histidine kinase" evidence="15">
    <location>
        <begin position="235"/>
        <end position="457"/>
    </location>
</feature>
<feature type="modified residue" description="4-aspartylphosphate" evidence="13">
    <location>
        <position position="580"/>
    </location>
</feature>
<dbReference type="SMART" id="SM00388">
    <property type="entry name" value="HisKA"/>
    <property type="match status" value="1"/>
</dbReference>
<keyword evidence="10" id="KW-0067">ATP-binding</keyword>
<keyword evidence="7" id="KW-0812">Transmembrane</keyword>
<dbReference type="FunFam" id="3.30.450.40:FF:000044">
    <property type="entry name" value="Putative sensor histidine kinase/response regulator"/>
    <property type="match status" value="1"/>
</dbReference>
<dbReference type="FunFam" id="3.30.565.10:FF:000010">
    <property type="entry name" value="Sensor histidine kinase RcsC"/>
    <property type="match status" value="1"/>
</dbReference>
<evidence type="ECO:0000256" key="5">
    <source>
        <dbReference type="ARBA" id="ARBA00022553"/>
    </source>
</evidence>
<dbReference type="PANTHER" id="PTHR43047">
    <property type="entry name" value="TWO-COMPONENT HISTIDINE PROTEIN KINASE"/>
    <property type="match status" value="1"/>
</dbReference>
<dbReference type="InterPro" id="IPR003661">
    <property type="entry name" value="HisK_dim/P_dom"/>
</dbReference>
<dbReference type="PROSITE" id="PS50109">
    <property type="entry name" value="HIS_KIN"/>
    <property type="match status" value="1"/>
</dbReference>
<dbReference type="AlphaFoldDB" id="A0A6A6UF90"/>
<evidence type="ECO:0000256" key="10">
    <source>
        <dbReference type="ARBA" id="ARBA00022840"/>
    </source>
</evidence>
<evidence type="ECO:0000256" key="14">
    <source>
        <dbReference type="SAM" id="MobiDB-lite"/>
    </source>
</evidence>
<evidence type="ECO:0000313" key="18">
    <source>
        <dbReference type="Proteomes" id="UP000799302"/>
    </source>
</evidence>
<evidence type="ECO:0000256" key="4">
    <source>
        <dbReference type="ARBA" id="ARBA00022475"/>
    </source>
</evidence>
<dbReference type="SUPFAM" id="SSF52172">
    <property type="entry name" value="CheY-like"/>
    <property type="match status" value="1"/>
</dbReference>
<evidence type="ECO:0000256" key="8">
    <source>
        <dbReference type="ARBA" id="ARBA00022741"/>
    </source>
</evidence>
<dbReference type="SUPFAM" id="SSF55874">
    <property type="entry name" value="ATPase domain of HSP90 chaperone/DNA topoisomerase II/histidine kinase"/>
    <property type="match status" value="1"/>
</dbReference>
<keyword evidence="5 13" id="KW-0597">Phosphoprotein</keyword>
<keyword evidence="6" id="KW-0808">Transferase</keyword>
<evidence type="ECO:0000256" key="9">
    <source>
        <dbReference type="ARBA" id="ARBA00022777"/>
    </source>
</evidence>